<dbReference type="Proteomes" id="UP001154282">
    <property type="component" value="Unassembled WGS sequence"/>
</dbReference>
<dbReference type="PANTHER" id="PTHR31232">
    <property type="match status" value="1"/>
</dbReference>
<dbReference type="GO" id="GO:0005576">
    <property type="term" value="C:extracellular region"/>
    <property type="evidence" value="ECO:0007669"/>
    <property type="project" value="UniProtKB-SubCell"/>
</dbReference>
<keyword evidence="5 6" id="KW-0732">Signal</keyword>
<dbReference type="GO" id="GO:0060320">
    <property type="term" value="P:rejection of self pollen"/>
    <property type="evidence" value="ECO:0007669"/>
    <property type="project" value="UniProtKB-KW"/>
</dbReference>
<proteinExistence type="inferred from homology"/>
<dbReference type="InterPro" id="IPR010264">
    <property type="entry name" value="Self-incomp_S1"/>
</dbReference>
<comment type="similarity">
    <text evidence="2 6">Belongs to the plant self-incompatibility (S1) protein family.</text>
</comment>
<dbReference type="EMBL" id="CAMGYJ010000003">
    <property type="protein sequence ID" value="CAI0394881.1"/>
    <property type="molecule type" value="Genomic_DNA"/>
</dbReference>
<reference evidence="7" key="1">
    <citation type="submission" date="2022-08" db="EMBL/GenBank/DDBJ databases">
        <authorList>
            <person name="Gutierrez-Valencia J."/>
        </authorList>
    </citation>
    <scope>NUCLEOTIDE SEQUENCE</scope>
</reference>
<sequence length="134" mass="14673">MIHKALLAAVLLAAGYYDTAEGWEKVTIQVTNKLSSGRMLIVHCKSKDDDLGGRAIAAGANTSLIFGQNVFRGTLFWCSAAQEDKRLSFVAFEQNDRSKYVRVFDVSDDGVDGVDVLGGNRLHICGWKIASFSR</sequence>
<evidence type="ECO:0000256" key="1">
    <source>
        <dbReference type="ARBA" id="ARBA00004613"/>
    </source>
</evidence>
<organism evidence="7 8">
    <name type="scientific">Linum tenue</name>
    <dbReference type="NCBI Taxonomy" id="586396"/>
    <lineage>
        <taxon>Eukaryota</taxon>
        <taxon>Viridiplantae</taxon>
        <taxon>Streptophyta</taxon>
        <taxon>Embryophyta</taxon>
        <taxon>Tracheophyta</taxon>
        <taxon>Spermatophyta</taxon>
        <taxon>Magnoliopsida</taxon>
        <taxon>eudicotyledons</taxon>
        <taxon>Gunneridae</taxon>
        <taxon>Pentapetalae</taxon>
        <taxon>rosids</taxon>
        <taxon>fabids</taxon>
        <taxon>Malpighiales</taxon>
        <taxon>Linaceae</taxon>
        <taxon>Linum</taxon>
    </lineage>
</organism>
<dbReference type="PANTHER" id="PTHR31232:SF18">
    <property type="entry name" value="S-PROTEIN HOMOLOG"/>
    <property type="match status" value="1"/>
</dbReference>
<evidence type="ECO:0000313" key="8">
    <source>
        <dbReference type="Proteomes" id="UP001154282"/>
    </source>
</evidence>
<evidence type="ECO:0000256" key="4">
    <source>
        <dbReference type="ARBA" id="ARBA00022525"/>
    </source>
</evidence>
<evidence type="ECO:0000256" key="6">
    <source>
        <dbReference type="RuleBase" id="RU367044"/>
    </source>
</evidence>
<comment type="caution">
    <text evidence="7">The sequence shown here is derived from an EMBL/GenBank/DDBJ whole genome shotgun (WGS) entry which is preliminary data.</text>
</comment>
<evidence type="ECO:0000256" key="3">
    <source>
        <dbReference type="ARBA" id="ARBA00022471"/>
    </source>
</evidence>
<accession>A0AAV0IBI4</accession>
<protein>
    <recommendedName>
        <fullName evidence="6">S-protein homolog</fullName>
    </recommendedName>
</protein>
<gene>
    <name evidence="7" type="ORF">LITE_LOCUS8511</name>
</gene>
<name>A0AAV0IBI4_9ROSI</name>
<evidence type="ECO:0000256" key="2">
    <source>
        <dbReference type="ARBA" id="ARBA00005581"/>
    </source>
</evidence>
<dbReference type="AlphaFoldDB" id="A0AAV0IBI4"/>
<evidence type="ECO:0000313" key="7">
    <source>
        <dbReference type="EMBL" id="CAI0394881.1"/>
    </source>
</evidence>
<evidence type="ECO:0000256" key="5">
    <source>
        <dbReference type="ARBA" id="ARBA00022729"/>
    </source>
</evidence>
<keyword evidence="3 6" id="KW-0713">Self-incompatibility</keyword>
<comment type="subcellular location">
    <subcellularLocation>
        <location evidence="1 6">Secreted</location>
    </subcellularLocation>
</comment>
<feature type="signal peptide" evidence="6">
    <location>
        <begin position="1"/>
        <end position="22"/>
    </location>
</feature>
<keyword evidence="4 6" id="KW-0964">Secreted</keyword>
<feature type="chain" id="PRO_5043087928" description="S-protein homolog" evidence="6">
    <location>
        <begin position="23"/>
        <end position="134"/>
    </location>
</feature>
<dbReference type="Pfam" id="PF05938">
    <property type="entry name" value="Self-incomp_S1"/>
    <property type="match status" value="1"/>
</dbReference>
<keyword evidence="8" id="KW-1185">Reference proteome</keyword>